<feature type="compositionally biased region" description="Low complexity" evidence="1">
    <location>
        <begin position="149"/>
        <end position="165"/>
    </location>
</feature>
<dbReference type="InterPro" id="IPR053842">
    <property type="entry name" value="NikA-like"/>
</dbReference>
<accession>A0ABW1JEJ1</accession>
<sequence length="165" mass="17663">MSESQPGRRRAPGRDRDHLTPGRPRQVKLRYSDDEYAAVVQAAREAGLTPTGYAAEAALAAARGTETPSTAPWRVALLELMDARGQVRRVGVNINQATRAINATGEAPDWLDWALAMTDRTVDRLDQAAAAVTDVARQTRRSQRTARHGPTAGQPAGQPAGQAAS</sequence>
<dbReference type="EMBL" id="JBHSRD010000003">
    <property type="protein sequence ID" value="MFC6007471.1"/>
    <property type="molecule type" value="Genomic_DNA"/>
</dbReference>
<dbReference type="Proteomes" id="UP001596189">
    <property type="component" value="Unassembled WGS sequence"/>
</dbReference>
<dbReference type="RefSeq" id="WP_345716270.1">
    <property type="nucleotide sequence ID" value="NZ_BAABFP010000004.1"/>
</dbReference>
<feature type="region of interest" description="Disordered" evidence="1">
    <location>
        <begin position="1"/>
        <end position="26"/>
    </location>
</feature>
<reference evidence="3" key="1">
    <citation type="journal article" date="2019" name="Int. J. Syst. Evol. Microbiol.">
        <title>The Global Catalogue of Microorganisms (GCM) 10K type strain sequencing project: providing services to taxonomists for standard genome sequencing and annotation.</title>
        <authorList>
            <consortium name="The Broad Institute Genomics Platform"/>
            <consortium name="The Broad Institute Genome Sequencing Center for Infectious Disease"/>
            <person name="Wu L."/>
            <person name="Ma J."/>
        </authorList>
    </citation>
    <scope>NUCLEOTIDE SEQUENCE [LARGE SCALE GENOMIC DNA]</scope>
    <source>
        <strain evidence="3">KACC 14249</strain>
    </source>
</reference>
<organism evidence="2 3">
    <name type="scientific">Angustibacter luteus</name>
    <dbReference type="NCBI Taxonomy" id="658456"/>
    <lineage>
        <taxon>Bacteria</taxon>
        <taxon>Bacillati</taxon>
        <taxon>Actinomycetota</taxon>
        <taxon>Actinomycetes</taxon>
        <taxon>Kineosporiales</taxon>
        <taxon>Kineosporiaceae</taxon>
    </lineage>
</organism>
<feature type="compositionally biased region" description="Basic residues" evidence="1">
    <location>
        <begin position="138"/>
        <end position="147"/>
    </location>
</feature>
<evidence type="ECO:0000256" key="1">
    <source>
        <dbReference type="SAM" id="MobiDB-lite"/>
    </source>
</evidence>
<protein>
    <submittedName>
        <fullName evidence="2">Plasmid mobilization relaxosome protein MobC</fullName>
    </submittedName>
</protein>
<name>A0ABW1JEJ1_9ACTN</name>
<evidence type="ECO:0000313" key="2">
    <source>
        <dbReference type="EMBL" id="MFC6007471.1"/>
    </source>
</evidence>
<gene>
    <name evidence="2" type="ORF">ACFQDO_10055</name>
</gene>
<comment type="caution">
    <text evidence="2">The sequence shown here is derived from an EMBL/GenBank/DDBJ whole genome shotgun (WGS) entry which is preliminary data.</text>
</comment>
<feature type="region of interest" description="Disordered" evidence="1">
    <location>
        <begin position="133"/>
        <end position="165"/>
    </location>
</feature>
<keyword evidence="3" id="KW-1185">Reference proteome</keyword>
<evidence type="ECO:0000313" key="3">
    <source>
        <dbReference type="Proteomes" id="UP001596189"/>
    </source>
</evidence>
<dbReference type="Pfam" id="PF21983">
    <property type="entry name" value="NikA-like"/>
    <property type="match status" value="1"/>
</dbReference>
<proteinExistence type="predicted"/>